<dbReference type="EMBL" id="OY731407">
    <property type="protein sequence ID" value="CAJ1977643.1"/>
    <property type="molecule type" value="Genomic_DNA"/>
</dbReference>
<name>A0AA87B7X9_9FABA</name>
<reference evidence="1" key="1">
    <citation type="submission" date="2023-10" db="EMBL/GenBank/DDBJ databases">
        <authorList>
            <person name="Domelevo Entfellner J.-B."/>
        </authorList>
    </citation>
    <scope>NUCLEOTIDE SEQUENCE</scope>
</reference>
<organism evidence="1 2">
    <name type="scientific">Sphenostylis stenocarpa</name>
    <dbReference type="NCBI Taxonomy" id="92480"/>
    <lineage>
        <taxon>Eukaryota</taxon>
        <taxon>Viridiplantae</taxon>
        <taxon>Streptophyta</taxon>
        <taxon>Embryophyta</taxon>
        <taxon>Tracheophyta</taxon>
        <taxon>Spermatophyta</taxon>
        <taxon>Magnoliopsida</taxon>
        <taxon>eudicotyledons</taxon>
        <taxon>Gunneridae</taxon>
        <taxon>Pentapetalae</taxon>
        <taxon>rosids</taxon>
        <taxon>fabids</taxon>
        <taxon>Fabales</taxon>
        <taxon>Fabaceae</taxon>
        <taxon>Papilionoideae</taxon>
        <taxon>50 kb inversion clade</taxon>
        <taxon>NPAAA clade</taxon>
        <taxon>indigoferoid/millettioid clade</taxon>
        <taxon>Phaseoleae</taxon>
        <taxon>Sphenostylis</taxon>
    </lineage>
</organism>
<gene>
    <name evidence="1" type="ORF">AYBTSS11_LOCUS29810</name>
</gene>
<dbReference type="Proteomes" id="UP001189624">
    <property type="component" value="Chromosome 10"/>
</dbReference>
<proteinExistence type="predicted"/>
<dbReference type="Gramene" id="rna-AYBTSS11_LOCUS29810">
    <property type="protein sequence ID" value="CAJ1977643.1"/>
    <property type="gene ID" value="gene-AYBTSS11_LOCUS29810"/>
</dbReference>
<sequence length="124" mass="13810">MEIKGVSLRRGYELLKGSSEKKKNRGKGVVLEGMVNGMRNGVVSCTGDGGVVRMKIVVRKSELKQLVEVMSGLKSTMSIESCVSSSVEQRLKLLWKRKYVSRTNGNDHKCWTPVLQSIPEEKLV</sequence>
<dbReference type="AlphaFoldDB" id="A0AA87B7X9"/>
<keyword evidence="2" id="KW-1185">Reference proteome</keyword>
<protein>
    <submittedName>
        <fullName evidence="1">Uncharacterized protein</fullName>
    </submittedName>
</protein>
<evidence type="ECO:0000313" key="1">
    <source>
        <dbReference type="EMBL" id="CAJ1977643.1"/>
    </source>
</evidence>
<evidence type="ECO:0000313" key="2">
    <source>
        <dbReference type="Proteomes" id="UP001189624"/>
    </source>
</evidence>
<accession>A0AA87B7X9</accession>